<evidence type="ECO:0000313" key="3">
    <source>
        <dbReference type="EMBL" id="MDO9710668.1"/>
    </source>
</evidence>
<accession>A0ABT9E3D3</accession>
<dbReference type="Proteomes" id="UP001243009">
    <property type="component" value="Unassembled WGS sequence"/>
</dbReference>
<dbReference type="RefSeq" id="WP_305105529.1">
    <property type="nucleotide sequence ID" value="NZ_JAUTWS010000020.1"/>
</dbReference>
<keyword evidence="2" id="KW-0732">Signal</keyword>
<feature type="signal peptide" evidence="2">
    <location>
        <begin position="1"/>
        <end position="21"/>
    </location>
</feature>
<feature type="compositionally biased region" description="Polar residues" evidence="1">
    <location>
        <begin position="70"/>
        <end position="85"/>
    </location>
</feature>
<feature type="compositionally biased region" description="Low complexity" evidence="1">
    <location>
        <begin position="86"/>
        <end position="105"/>
    </location>
</feature>
<evidence type="ECO:0000256" key="2">
    <source>
        <dbReference type="SAM" id="SignalP"/>
    </source>
</evidence>
<sequence>MIRQFVIGLAAVTLAAAPALAQRDGTPGNPPSTATQRALDHATGSTPTPPDGTPGNPRGTAAGRALDHATGSNTTGTNPSHSSGVSRHSTTNTHRNTTGTTTTTR</sequence>
<dbReference type="EMBL" id="JAUTWS010000020">
    <property type="protein sequence ID" value="MDO9710668.1"/>
    <property type="molecule type" value="Genomic_DNA"/>
</dbReference>
<protein>
    <recommendedName>
        <fullName evidence="5">Proteophosphoglycan ppg4</fullName>
    </recommendedName>
</protein>
<evidence type="ECO:0000256" key="1">
    <source>
        <dbReference type="SAM" id="MobiDB-lite"/>
    </source>
</evidence>
<organism evidence="3 4">
    <name type="scientific">Paracraurococcus lichenis</name>
    <dbReference type="NCBI Taxonomy" id="3064888"/>
    <lineage>
        <taxon>Bacteria</taxon>
        <taxon>Pseudomonadati</taxon>
        <taxon>Pseudomonadota</taxon>
        <taxon>Alphaproteobacteria</taxon>
        <taxon>Acetobacterales</taxon>
        <taxon>Roseomonadaceae</taxon>
        <taxon>Paracraurococcus</taxon>
    </lineage>
</organism>
<evidence type="ECO:0008006" key="5">
    <source>
        <dbReference type="Google" id="ProtNLM"/>
    </source>
</evidence>
<name>A0ABT9E3D3_9PROT</name>
<feature type="chain" id="PRO_5046197361" description="Proteophosphoglycan ppg4" evidence="2">
    <location>
        <begin position="22"/>
        <end position="105"/>
    </location>
</feature>
<proteinExistence type="predicted"/>
<comment type="caution">
    <text evidence="3">The sequence shown here is derived from an EMBL/GenBank/DDBJ whole genome shotgun (WGS) entry which is preliminary data.</text>
</comment>
<feature type="region of interest" description="Disordered" evidence="1">
    <location>
        <begin position="18"/>
        <end position="105"/>
    </location>
</feature>
<reference evidence="3 4" key="1">
    <citation type="submission" date="2023-08" db="EMBL/GenBank/DDBJ databases">
        <title>The draft genome sequence of Paracraurococcus sp. LOR1-02.</title>
        <authorList>
            <person name="Kingkaew E."/>
            <person name="Tanasupawat S."/>
        </authorList>
    </citation>
    <scope>NUCLEOTIDE SEQUENCE [LARGE SCALE GENOMIC DNA]</scope>
    <source>
        <strain evidence="3 4">LOR1-02</strain>
    </source>
</reference>
<keyword evidence="4" id="KW-1185">Reference proteome</keyword>
<gene>
    <name evidence="3" type="ORF">Q7A36_20115</name>
</gene>
<evidence type="ECO:0000313" key="4">
    <source>
        <dbReference type="Proteomes" id="UP001243009"/>
    </source>
</evidence>